<evidence type="ECO:0008006" key="9">
    <source>
        <dbReference type="Google" id="ProtNLM"/>
    </source>
</evidence>
<dbReference type="NCBIfam" id="TIGR00797">
    <property type="entry name" value="matE"/>
    <property type="match status" value="1"/>
</dbReference>
<dbReference type="Pfam" id="PF01554">
    <property type="entry name" value="MatE"/>
    <property type="match status" value="2"/>
</dbReference>
<feature type="transmembrane region" description="Helical" evidence="6">
    <location>
        <begin position="211"/>
        <end position="234"/>
    </location>
</feature>
<feature type="transmembrane region" description="Helical" evidence="6">
    <location>
        <begin position="356"/>
        <end position="375"/>
    </location>
</feature>
<feature type="transmembrane region" description="Helical" evidence="6">
    <location>
        <begin position="435"/>
        <end position="457"/>
    </location>
</feature>
<feature type="transmembrane region" description="Helical" evidence="6">
    <location>
        <begin position="254"/>
        <end position="271"/>
    </location>
</feature>
<dbReference type="AlphaFoldDB" id="A0AAV1USW6"/>
<name>A0AAV1USW6_9STRA</name>
<organism evidence="7 8">
    <name type="scientific">Peronospora matthiolae</name>
    <dbReference type="NCBI Taxonomy" id="2874970"/>
    <lineage>
        <taxon>Eukaryota</taxon>
        <taxon>Sar</taxon>
        <taxon>Stramenopiles</taxon>
        <taxon>Oomycota</taxon>
        <taxon>Peronosporomycetes</taxon>
        <taxon>Peronosporales</taxon>
        <taxon>Peronosporaceae</taxon>
        <taxon>Peronospora</taxon>
    </lineage>
</organism>
<gene>
    <name evidence="7" type="ORF">PM001_LOCUS22765</name>
</gene>
<feature type="transmembrane region" description="Helical" evidence="6">
    <location>
        <begin position="167"/>
        <end position="190"/>
    </location>
</feature>
<evidence type="ECO:0000313" key="7">
    <source>
        <dbReference type="EMBL" id="CAK7937615.1"/>
    </source>
</evidence>
<dbReference type="InterPro" id="IPR002528">
    <property type="entry name" value="MATE_fam"/>
</dbReference>
<comment type="similarity">
    <text evidence="2">Belongs to the multi antimicrobial extrusion (MATE) (TC 2.A.66.1) family.</text>
</comment>
<keyword evidence="4 6" id="KW-1133">Transmembrane helix</keyword>
<dbReference type="EMBL" id="CAKLBY020000227">
    <property type="protein sequence ID" value="CAK7937615.1"/>
    <property type="molecule type" value="Genomic_DNA"/>
</dbReference>
<keyword evidence="5 6" id="KW-0472">Membrane</keyword>
<evidence type="ECO:0000313" key="8">
    <source>
        <dbReference type="Proteomes" id="UP001162060"/>
    </source>
</evidence>
<dbReference type="InterPro" id="IPR045069">
    <property type="entry name" value="MATE_euk"/>
</dbReference>
<comment type="caution">
    <text evidence="7">The sequence shown here is derived from an EMBL/GenBank/DDBJ whole genome shotgun (WGS) entry which is preliminary data.</text>
</comment>
<feature type="transmembrane region" description="Helical" evidence="6">
    <location>
        <begin position="395"/>
        <end position="414"/>
    </location>
</feature>
<evidence type="ECO:0000256" key="4">
    <source>
        <dbReference type="ARBA" id="ARBA00022989"/>
    </source>
</evidence>
<evidence type="ECO:0000256" key="2">
    <source>
        <dbReference type="ARBA" id="ARBA00010199"/>
    </source>
</evidence>
<accession>A0AAV1USW6</accession>
<protein>
    <recommendedName>
        <fullName evidence="9">Multidrug/Oligosaccharidyl-lipid/Polysaccharide (MOP) Flippase Superfamily</fullName>
    </recommendedName>
</protein>
<dbReference type="CDD" id="cd13132">
    <property type="entry name" value="MATE_eukaryotic"/>
    <property type="match status" value="1"/>
</dbReference>
<feature type="transmembrane region" description="Helical" evidence="6">
    <location>
        <begin position="511"/>
        <end position="532"/>
    </location>
</feature>
<feature type="transmembrane region" description="Helical" evidence="6">
    <location>
        <begin position="538"/>
        <end position="560"/>
    </location>
</feature>
<reference evidence="7" key="1">
    <citation type="submission" date="2024-01" db="EMBL/GenBank/DDBJ databases">
        <authorList>
            <person name="Webb A."/>
        </authorList>
    </citation>
    <scope>NUCLEOTIDE SEQUENCE</scope>
    <source>
        <strain evidence="7">Pm1</strain>
    </source>
</reference>
<feature type="transmembrane region" description="Helical" evidence="6">
    <location>
        <begin position="318"/>
        <end position="335"/>
    </location>
</feature>
<dbReference type="PANTHER" id="PTHR11206">
    <property type="entry name" value="MULTIDRUG RESISTANCE PROTEIN"/>
    <property type="match status" value="1"/>
</dbReference>
<dbReference type="GO" id="GO:1990961">
    <property type="term" value="P:xenobiotic detoxification by transmembrane export across the plasma membrane"/>
    <property type="evidence" value="ECO:0007669"/>
    <property type="project" value="InterPro"/>
</dbReference>
<sequence length="575" mass="62648">MTDNNSEHLSLLHSDTTKNRNHTYCDTNHEIDLPTTNHNHVNEDEEEDGCDVVISDLTLATITRGSSFVAATCRSPSATSLDGSKLRDDDDQDDDASAVSLLRDSLYSSSLSLFQDGDEAEPVILDEFWLSMALAYPVVVTYTLEYLPGVVGIILVGHMDSPDTKRFVAAATLSTMFTNVSSLSIGFGLTSALDTLCSQAYGAGKLDKLGLYFQAALLVIGACLVPVFMLNWHAEVFLKWSGQDPEVARLAGEFSRVTVFGVPFLFLYEIARKVLQAQNIVQPMVLFALAGTFINVFGGYMLTYWTPLGFHGAALSRTLGYMVLPLCLVPYFIISGNHTRWWSGWQLQKAKALVPLFLRLGVPGLAMMVLEWWAYELLAVMAGNLPDGVVAVSTHAVLMNVASMIFMVFMGISVSSNIRVGNCLGANCPKKAKMISYITLATVFVLSCFFAGLLYVLRHQIPLIVINDPVAVERASNAILVLMPYEVIDSLNCAIQGIYKGAGWQNMAAKTNAVAFYGIGIPLGALLSFYYGVGIEGLWIGFGTGVTTALTVCGTNLYYASWEQMALEARARLAH</sequence>
<evidence type="ECO:0000256" key="6">
    <source>
        <dbReference type="SAM" id="Phobius"/>
    </source>
</evidence>
<dbReference type="Proteomes" id="UP001162060">
    <property type="component" value="Unassembled WGS sequence"/>
</dbReference>
<dbReference type="GO" id="GO:0015297">
    <property type="term" value="F:antiporter activity"/>
    <property type="evidence" value="ECO:0007669"/>
    <property type="project" value="InterPro"/>
</dbReference>
<feature type="transmembrane region" description="Helical" evidence="6">
    <location>
        <begin position="283"/>
        <end position="306"/>
    </location>
</feature>
<evidence type="ECO:0000256" key="1">
    <source>
        <dbReference type="ARBA" id="ARBA00004141"/>
    </source>
</evidence>
<comment type="subcellular location">
    <subcellularLocation>
        <location evidence="1">Membrane</location>
        <topology evidence="1">Multi-pass membrane protein</topology>
    </subcellularLocation>
</comment>
<feature type="transmembrane region" description="Helical" evidence="6">
    <location>
        <begin position="134"/>
        <end position="155"/>
    </location>
</feature>
<keyword evidence="3 6" id="KW-0812">Transmembrane</keyword>
<evidence type="ECO:0000256" key="5">
    <source>
        <dbReference type="ARBA" id="ARBA00023136"/>
    </source>
</evidence>
<dbReference type="GO" id="GO:0016020">
    <property type="term" value="C:membrane"/>
    <property type="evidence" value="ECO:0007669"/>
    <property type="project" value="UniProtKB-SubCell"/>
</dbReference>
<dbReference type="GO" id="GO:0042910">
    <property type="term" value="F:xenobiotic transmembrane transporter activity"/>
    <property type="evidence" value="ECO:0007669"/>
    <property type="project" value="InterPro"/>
</dbReference>
<evidence type="ECO:0000256" key="3">
    <source>
        <dbReference type="ARBA" id="ARBA00022692"/>
    </source>
</evidence>
<proteinExistence type="inferred from homology"/>
<feature type="transmembrane region" description="Helical" evidence="6">
    <location>
        <begin position="477"/>
        <end position="499"/>
    </location>
</feature>